<name>A0A3M6V6Y1_POCDA</name>
<dbReference type="Proteomes" id="UP000275408">
    <property type="component" value="Unassembled WGS sequence"/>
</dbReference>
<evidence type="ECO:0000256" key="1">
    <source>
        <dbReference type="SAM" id="SignalP"/>
    </source>
</evidence>
<evidence type="ECO:0000313" key="3">
    <source>
        <dbReference type="Proteomes" id="UP000275408"/>
    </source>
</evidence>
<dbReference type="AlphaFoldDB" id="A0A3M6V6Y1"/>
<feature type="signal peptide" evidence="1">
    <location>
        <begin position="1"/>
        <end position="28"/>
    </location>
</feature>
<sequence length="147" mass="16760">MVIKKFLMCAIFIAVIIFGSMSPPGCSGCVARQNLTDTQMMQRIRQRGYLFMKNKLIGSNGSQNNFPNGAHAGTTLCPWKWALDDNPDRLPRFLSKAVCPSCNHYCKAIHYTHTSLIQRCDRTTGLMYWSWMPKTMAIAYVYVPNRK</sequence>
<dbReference type="OrthoDB" id="5945453at2759"/>
<gene>
    <name evidence="2" type="ORF">pdam_00020195</name>
</gene>
<proteinExistence type="predicted"/>
<protein>
    <submittedName>
        <fullName evidence="2">Uncharacterized protein</fullName>
    </submittedName>
</protein>
<dbReference type="Gene3D" id="2.10.90.10">
    <property type="entry name" value="Cystine-knot cytokines"/>
    <property type="match status" value="1"/>
</dbReference>
<evidence type="ECO:0000313" key="2">
    <source>
        <dbReference type="EMBL" id="RMX61374.1"/>
    </source>
</evidence>
<accession>A0A3M6V6Y1</accession>
<organism evidence="2 3">
    <name type="scientific">Pocillopora damicornis</name>
    <name type="common">Cauliflower coral</name>
    <name type="synonym">Millepora damicornis</name>
    <dbReference type="NCBI Taxonomy" id="46731"/>
    <lineage>
        <taxon>Eukaryota</taxon>
        <taxon>Metazoa</taxon>
        <taxon>Cnidaria</taxon>
        <taxon>Anthozoa</taxon>
        <taxon>Hexacorallia</taxon>
        <taxon>Scleractinia</taxon>
        <taxon>Astrocoeniina</taxon>
        <taxon>Pocilloporidae</taxon>
        <taxon>Pocillopora</taxon>
    </lineage>
</organism>
<dbReference type="EMBL" id="RCHS01000024">
    <property type="protein sequence ID" value="RMX61374.1"/>
    <property type="molecule type" value="Genomic_DNA"/>
</dbReference>
<dbReference type="SUPFAM" id="SSF57501">
    <property type="entry name" value="Cystine-knot cytokines"/>
    <property type="match status" value="1"/>
</dbReference>
<keyword evidence="3" id="KW-1185">Reference proteome</keyword>
<reference evidence="2 3" key="1">
    <citation type="journal article" date="2018" name="Sci. Rep.">
        <title>Comparative analysis of the Pocillopora damicornis genome highlights role of immune system in coral evolution.</title>
        <authorList>
            <person name="Cunning R."/>
            <person name="Bay R.A."/>
            <person name="Gillette P."/>
            <person name="Baker A.C."/>
            <person name="Traylor-Knowles N."/>
        </authorList>
    </citation>
    <scope>NUCLEOTIDE SEQUENCE [LARGE SCALE GENOMIC DNA]</scope>
    <source>
        <strain evidence="2">RSMAS</strain>
        <tissue evidence="2">Whole animal</tissue>
    </source>
</reference>
<dbReference type="InterPro" id="IPR029034">
    <property type="entry name" value="Cystine-knot_cytokine"/>
</dbReference>
<keyword evidence="1" id="KW-0732">Signal</keyword>
<feature type="chain" id="PRO_5018105111" evidence="1">
    <location>
        <begin position="29"/>
        <end position="147"/>
    </location>
</feature>
<comment type="caution">
    <text evidence="2">The sequence shown here is derived from an EMBL/GenBank/DDBJ whole genome shotgun (WGS) entry which is preliminary data.</text>
</comment>